<dbReference type="Pfam" id="PF00293">
    <property type="entry name" value="NUDIX"/>
    <property type="match status" value="1"/>
</dbReference>
<evidence type="ECO:0000256" key="5">
    <source>
        <dbReference type="ARBA" id="ARBA00022842"/>
    </source>
</evidence>
<dbReference type="PANTHER" id="PTHR12992:SF11">
    <property type="entry name" value="MITOCHONDRIAL COENZYME A DIPHOSPHATASE NUDT8"/>
    <property type="match status" value="1"/>
</dbReference>
<dbReference type="SUPFAM" id="SSF55811">
    <property type="entry name" value="Nudix"/>
    <property type="match status" value="1"/>
</dbReference>
<evidence type="ECO:0000256" key="3">
    <source>
        <dbReference type="ARBA" id="ARBA00022723"/>
    </source>
</evidence>
<evidence type="ECO:0000313" key="8">
    <source>
        <dbReference type="EMBL" id="PCG77267.1"/>
    </source>
</evidence>
<reference evidence="8" key="1">
    <citation type="submission" date="2017-09" db="EMBL/GenBank/DDBJ databases">
        <title>Contemporary evolution of a Lepidopteran species, Heliothis virescens, in response to modern agricultural practices.</title>
        <authorList>
            <person name="Fritz M.L."/>
            <person name="Deyonke A.M."/>
            <person name="Papanicolaou A."/>
            <person name="Micinski S."/>
            <person name="Westbrook J."/>
            <person name="Gould F."/>
        </authorList>
    </citation>
    <scope>NUCLEOTIDE SEQUENCE [LARGE SCALE GENOMIC DNA]</scope>
    <source>
        <strain evidence="8">HvINT-</strain>
        <tissue evidence="8">Whole body</tissue>
    </source>
</reference>
<dbReference type="InterPro" id="IPR000086">
    <property type="entry name" value="NUDIX_hydrolase_dom"/>
</dbReference>
<evidence type="ECO:0000256" key="2">
    <source>
        <dbReference type="ARBA" id="ARBA00001946"/>
    </source>
</evidence>
<sequence>MNPVYKLYNKIAMSLTPGALLTSAAKERCIANIGELPSFNIRSGKIKHSASVLVPVCVENEEVCLLYTLRSSNLSSHSGQVSFPGGKLDKNESVYEAALRETEEEIGVPAKDIEIWTKMTEVQGRDQAILITPVVGEIKNFDINKLVPNRDEVADIFTIPMKVFCDTNNHGCFRYNGVAIPVFNGGKHRVWGITGMITHLFLNSFLTSELYTPDFLKKEYKLNELMPAKL</sequence>
<keyword evidence="6" id="KW-0464">Manganese</keyword>
<dbReference type="GO" id="GO:0010945">
    <property type="term" value="F:coenzyme A diphosphatase activity"/>
    <property type="evidence" value="ECO:0007669"/>
    <property type="project" value="InterPro"/>
</dbReference>
<organism evidence="8">
    <name type="scientific">Heliothis virescens</name>
    <name type="common">Tobacco budworm moth</name>
    <dbReference type="NCBI Taxonomy" id="7102"/>
    <lineage>
        <taxon>Eukaryota</taxon>
        <taxon>Metazoa</taxon>
        <taxon>Ecdysozoa</taxon>
        <taxon>Arthropoda</taxon>
        <taxon>Hexapoda</taxon>
        <taxon>Insecta</taxon>
        <taxon>Pterygota</taxon>
        <taxon>Neoptera</taxon>
        <taxon>Endopterygota</taxon>
        <taxon>Lepidoptera</taxon>
        <taxon>Glossata</taxon>
        <taxon>Ditrysia</taxon>
        <taxon>Noctuoidea</taxon>
        <taxon>Noctuidae</taxon>
        <taxon>Heliothinae</taxon>
        <taxon>Heliothis</taxon>
    </lineage>
</organism>
<accession>A0A2A4JZ29</accession>
<keyword evidence="5" id="KW-0460">Magnesium</keyword>
<evidence type="ECO:0000256" key="1">
    <source>
        <dbReference type="ARBA" id="ARBA00001936"/>
    </source>
</evidence>
<dbReference type="InterPro" id="IPR045121">
    <property type="entry name" value="CoAse"/>
</dbReference>
<comment type="cofactor">
    <cofactor evidence="1">
        <name>Mn(2+)</name>
        <dbReference type="ChEBI" id="CHEBI:29035"/>
    </cofactor>
</comment>
<keyword evidence="3" id="KW-0479">Metal-binding</keyword>
<dbReference type="InterPro" id="IPR020084">
    <property type="entry name" value="NUDIX_hydrolase_CS"/>
</dbReference>
<keyword evidence="4" id="KW-0378">Hydrolase</keyword>
<evidence type="ECO:0000256" key="4">
    <source>
        <dbReference type="ARBA" id="ARBA00022801"/>
    </source>
</evidence>
<dbReference type="GO" id="GO:0046872">
    <property type="term" value="F:metal ion binding"/>
    <property type="evidence" value="ECO:0007669"/>
    <property type="project" value="UniProtKB-KW"/>
</dbReference>
<comment type="cofactor">
    <cofactor evidence="2">
        <name>Mg(2+)</name>
        <dbReference type="ChEBI" id="CHEBI:18420"/>
    </cofactor>
</comment>
<evidence type="ECO:0000256" key="6">
    <source>
        <dbReference type="ARBA" id="ARBA00023211"/>
    </source>
</evidence>
<evidence type="ECO:0000259" key="7">
    <source>
        <dbReference type="PROSITE" id="PS51462"/>
    </source>
</evidence>
<dbReference type="InterPro" id="IPR015797">
    <property type="entry name" value="NUDIX_hydrolase-like_dom_sf"/>
</dbReference>
<dbReference type="PROSITE" id="PS00893">
    <property type="entry name" value="NUDIX_BOX"/>
    <property type="match status" value="1"/>
</dbReference>
<name>A0A2A4JZ29_HELVI</name>
<dbReference type="Gene3D" id="3.90.79.10">
    <property type="entry name" value="Nucleoside Triphosphate Pyrophosphohydrolase"/>
    <property type="match status" value="1"/>
</dbReference>
<dbReference type="PANTHER" id="PTHR12992">
    <property type="entry name" value="NUDIX HYDROLASE"/>
    <property type="match status" value="1"/>
</dbReference>
<dbReference type="AlphaFoldDB" id="A0A2A4JZ29"/>
<dbReference type="STRING" id="7102.A0A2A4JZ29"/>
<comment type="caution">
    <text evidence="8">The sequence shown here is derived from an EMBL/GenBank/DDBJ whole genome shotgun (WGS) entry which is preliminary data.</text>
</comment>
<proteinExistence type="predicted"/>
<feature type="domain" description="Nudix hydrolase" evidence="7">
    <location>
        <begin position="47"/>
        <end position="180"/>
    </location>
</feature>
<dbReference type="EMBL" id="NWSH01000342">
    <property type="protein sequence ID" value="PCG77267.1"/>
    <property type="molecule type" value="Genomic_DNA"/>
</dbReference>
<protein>
    <recommendedName>
        <fullName evidence="7">Nudix hydrolase domain-containing protein</fullName>
    </recommendedName>
</protein>
<gene>
    <name evidence="8" type="ORF">B5V51_7793</name>
</gene>
<dbReference type="CDD" id="cd03426">
    <property type="entry name" value="NUDIX_CoAse_Nudt7"/>
    <property type="match status" value="1"/>
</dbReference>
<dbReference type="PROSITE" id="PS51462">
    <property type="entry name" value="NUDIX"/>
    <property type="match status" value="1"/>
</dbReference>